<proteinExistence type="predicted"/>
<dbReference type="Proteomes" id="UP001303045">
    <property type="component" value="Segment"/>
</dbReference>
<sequence length="106" mass="11397">MTAGIPTGGRTGQVITNRAELDRMPAGSVVVPTWLGDRTDAGLNACTRFSDRWLRAIDGPTDAGVFPLGALSIDGRADIHDDDETRQGLDRNPLGVLVVYDPRDHL</sequence>
<evidence type="ECO:0000313" key="1">
    <source>
        <dbReference type="EMBL" id="WNO27375.1"/>
    </source>
</evidence>
<gene>
    <name evidence="1" type="primary">73</name>
    <name evidence="1" type="ORF">SEA_KWEKEL_73</name>
</gene>
<evidence type="ECO:0000313" key="2">
    <source>
        <dbReference type="Proteomes" id="UP001303045"/>
    </source>
</evidence>
<name>A0AA96KMY5_9CAUD</name>
<accession>A0AA96KMY5</accession>
<organism evidence="1 2">
    <name type="scientific">Gordonia phage Kwekel</name>
    <dbReference type="NCBI Taxonomy" id="3077820"/>
    <lineage>
        <taxon>Viruses</taxon>
        <taxon>Duplodnaviria</taxon>
        <taxon>Heunggongvirae</taxon>
        <taxon>Uroviricota</taxon>
        <taxon>Caudoviricetes</taxon>
        <taxon>Stackebrandtviridae</taxon>
        <taxon>Schenleyvirinae</taxon>
        <taxon>Dexdertvirus</taxon>
        <taxon>Dexdertvirus kwekel</taxon>
    </lineage>
</organism>
<protein>
    <submittedName>
        <fullName evidence="1">Uncharacterized protein</fullName>
    </submittedName>
</protein>
<keyword evidence="2" id="KW-1185">Reference proteome</keyword>
<reference evidence="1 2" key="1">
    <citation type="submission" date="2023-08" db="EMBL/GenBank/DDBJ databases">
        <authorList>
            <person name="Wingfield L.M."/>
            <person name="White W.R."/>
            <person name="West C.J."/>
            <person name="Wendt R.N."/>
            <person name="Turner G.C."/>
            <person name="Treadway A.R."/>
            <person name="Swint M.R."/>
            <person name="Swindle R.E."/>
            <person name="Steinfeldt B."/>
            <person name="Smith E.H."/>
            <person name="Sexton S.H."/>
            <person name="Sanford B.N."/>
            <person name="Mott M.G."/>
            <person name="Malone J.B."/>
            <person name="Lynch A.J."/>
            <person name="Lawson L.W."/>
            <person name="Kyzer E.F."/>
            <person name="Knight E.S."/>
            <person name="Jeffus L.A."/>
            <person name="Garrison L.D."/>
            <person name="Edds J.T."/>
            <person name="Dumas P.M."/>
            <person name="Dresser A.M."/>
            <person name="Craft C.S."/>
            <person name="Cole C.E."/>
            <person name="Reyna N.S."/>
            <person name="Plymale R.C."/>
            <person name="Russell D.A."/>
            <person name="Jacobs-Sera D."/>
            <person name="Hatfull G.F."/>
        </authorList>
    </citation>
    <scope>NUCLEOTIDE SEQUENCE [LARGE SCALE GENOMIC DNA]</scope>
</reference>
<dbReference type="EMBL" id="OR521074">
    <property type="protein sequence ID" value="WNO27375.1"/>
    <property type="molecule type" value="Genomic_DNA"/>
</dbReference>